<dbReference type="Proteomes" id="UP000016361">
    <property type="component" value="Unassembled WGS sequence"/>
</dbReference>
<dbReference type="AlphaFoldDB" id="S4PQH0"/>
<dbReference type="EMBL" id="BASH01000006">
    <property type="protein sequence ID" value="GAD17230.1"/>
    <property type="molecule type" value="Genomic_DNA"/>
</dbReference>
<accession>S4PQH0</accession>
<keyword evidence="2" id="KW-1185">Reference proteome</keyword>
<protein>
    <submittedName>
        <fullName evidence="1">Uncharacterized protein</fullName>
    </submittedName>
</protein>
<reference evidence="2" key="1">
    <citation type="journal article" date="2013" name="Genome Announc.">
        <title>Draft Genome Sequence of D-Branched-Chain Amino Acid Producer Lactobacillus otakiensis JCM 15040T, Isolated from a Traditional Japanese Pickle.</title>
        <authorList>
            <person name="Doi K."/>
            <person name="Mori K."/>
            <person name="Mutaguchi Y."/>
            <person name="Tashiro K."/>
            <person name="Fujino Y."/>
            <person name="Ohmori T."/>
            <person name="Kuhara S."/>
            <person name="Ohshima T."/>
        </authorList>
    </citation>
    <scope>NUCLEOTIDE SEQUENCE [LARGE SCALE GENOMIC DNA]</scope>
    <source>
        <strain evidence="2">JCM 15040</strain>
    </source>
</reference>
<comment type="caution">
    <text evidence="1">The sequence shown here is derived from an EMBL/GenBank/DDBJ whole genome shotgun (WGS) entry which is preliminary data.</text>
</comment>
<proteinExistence type="predicted"/>
<evidence type="ECO:0000313" key="1">
    <source>
        <dbReference type="EMBL" id="GAD17230.1"/>
    </source>
</evidence>
<name>S4PQH0_9LACO</name>
<dbReference type="PATRIC" id="fig|1423780.4.peg.43"/>
<evidence type="ECO:0000313" key="2">
    <source>
        <dbReference type="Proteomes" id="UP000016361"/>
    </source>
</evidence>
<dbReference type="GeneID" id="301047343"/>
<organism evidence="1 2">
    <name type="scientific">Lentilactobacillus otakiensis DSM 19908 = JCM 15040</name>
    <dbReference type="NCBI Taxonomy" id="1423780"/>
    <lineage>
        <taxon>Bacteria</taxon>
        <taxon>Bacillati</taxon>
        <taxon>Bacillota</taxon>
        <taxon>Bacilli</taxon>
        <taxon>Lactobacillales</taxon>
        <taxon>Lactobacillaceae</taxon>
        <taxon>Lentilactobacillus</taxon>
    </lineage>
</organism>
<dbReference type="RefSeq" id="WP_020281670.1">
    <property type="nucleotide sequence ID" value="NZ_AZED01000008.1"/>
</dbReference>
<dbReference type="eggNOG" id="ENOG5030BNX">
    <property type="taxonomic scope" value="Bacteria"/>
</dbReference>
<sequence length="115" mass="13502">MINRACTIQNAKAYLNEYKDWKIKAISNSSDRAQHECQIRIEALDKMSQVDESTALLADLLRDRYINRWTSIKTFTDLADKYHMGFISERTGYRYQNMALLIFAHISSEQLLCFQ</sequence>
<dbReference type="OrthoDB" id="2301896at2"/>
<gene>
    <name evidence="1" type="ORF">LOT_1768</name>
</gene>